<reference evidence="1" key="2">
    <citation type="journal article" date="2015" name="Fish Shellfish Immunol.">
        <title>Early steps in the European eel (Anguilla anguilla)-Vibrio vulnificus interaction in the gills: Role of the RtxA13 toxin.</title>
        <authorList>
            <person name="Callol A."/>
            <person name="Pajuelo D."/>
            <person name="Ebbesson L."/>
            <person name="Teles M."/>
            <person name="MacKenzie S."/>
            <person name="Amaro C."/>
        </authorList>
    </citation>
    <scope>NUCLEOTIDE SEQUENCE</scope>
</reference>
<proteinExistence type="predicted"/>
<dbReference type="EMBL" id="GBXM01042992">
    <property type="protein sequence ID" value="JAH65585.1"/>
    <property type="molecule type" value="Transcribed_RNA"/>
</dbReference>
<evidence type="ECO:0000313" key="1">
    <source>
        <dbReference type="EMBL" id="JAH65585.1"/>
    </source>
</evidence>
<sequence length="16" mass="2022">MEKWQPETEQQQLVTF</sequence>
<name>A0A0E9UJY6_ANGAN</name>
<accession>A0A0E9UJY6</accession>
<reference evidence="1" key="1">
    <citation type="submission" date="2014-11" db="EMBL/GenBank/DDBJ databases">
        <authorList>
            <person name="Amaro Gonzalez C."/>
        </authorList>
    </citation>
    <scope>NUCLEOTIDE SEQUENCE</scope>
</reference>
<organism evidence="1">
    <name type="scientific">Anguilla anguilla</name>
    <name type="common">European freshwater eel</name>
    <name type="synonym">Muraena anguilla</name>
    <dbReference type="NCBI Taxonomy" id="7936"/>
    <lineage>
        <taxon>Eukaryota</taxon>
        <taxon>Metazoa</taxon>
        <taxon>Chordata</taxon>
        <taxon>Craniata</taxon>
        <taxon>Vertebrata</taxon>
        <taxon>Euteleostomi</taxon>
        <taxon>Actinopterygii</taxon>
        <taxon>Neopterygii</taxon>
        <taxon>Teleostei</taxon>
        <taxon>Anguilliformes</taxon>
        <taxon>Anguillidae</taxon>
        <taxon>Anguilla</taxon>
    </lineage>
</organism>
<protein>
    <submittedName>
        <fullName evidence="1">Uncharacterized protein</fullName>
    </submittedName>
</protein>
<dbReference type="AlphaFoldDB" id="A0A0E9UJY6"/>